<evidence type="ECO:0000313" key="3">
    <source>
        <dbReference type="Proteomes" id="UP000309128"/>
    </source>
</evidence>
<dbReference type="AlphaFoldDB" id="A0A5S4FAC3"/>
<accession>A0A5S4FAC3</accession>
<dbReference type="Proteomes" id="UP000309128">
    <property type="component" value="Unassembled WGS sequence"/>
</dbReference>
<feature type="region of interest" description="Disordered" evidence="1">
    <location>
        <begin position="256"/>
        <end position="275"/>
    </location>
</feature>
<keyword evidence="3" id="KW-1185">Reference proteome</keyword>
<gene>
    <name evidence="2" type="ORF">ETD86_29595</name>
</gene>
<dbReference type="OrthoDB" id="9845372at2"/>
<name>A0A5S4FAC3_9ACTN</name>
<proteinExistence type="predicted"/>
<dbReference type="RefSeq" id="WP_138669548.1">
    <property type="nucleotide sequence ID" value="NZ_VCKY01000114.1"/>
</dbReference>
<sequence length="275" mass="30156">MTTQHSPGIAERDWWRHATVRTLADVTTGSPYADRLFHHQVGQVLSLWQFGWKGSPIDTTTWHTSTDVDLTSFLLDEAVEVIEILEEVPPLLADLVQPMHAWLARRWARAAALFTSASSDAAMTRADWVMLHDHRQQITRDVQDQVTRLHRSSGRPEPELLSLAADILEEVVRPWANGYRWNVDSAHAVAADLRALAAGPAAAGHLRERLWAADDALDTALQVDGAVGVDARLTPRERQEAGVRFGTRLAAMLDTEPAAQAEPGTTADPASGGSC</sequence>
<comment type="caution">
    <text evidence="2">The sequence shown here is derived from an EMBL/GenBank/DDBJ whole genome shotgun (WGS) entry which is preliminary data.</text>
</comment>
<protein>
    <submittedName>
        <fullName evidence="2">Uncharacterized protein</fullName>
    </submittedName>
</protein>
<evidence type="ECO:0000313" key="2">
    <source>
        <dbReference type="EMBL" id="TMR14102.1"/>
    </source>
</evidence>
<dbReference type="EMBL" id="VCKY01000114">
    <property type="protein sequence ID" value="TMR14102.1"/>
    <property type="molecule type" value="Genomic_DNA"/>
</dbReference>
<reference evidence="2 3" key="1">
    <citation type="submission" date="2019-05" db="EMBL/GenBank/DDBJ databases">
        <title>Draft genome sequence of Nonomuraea turkmeniaca DSM 43926.</title>
        <authorList>
            <person name="Saricaoglu S."/>
            <person name="Isik K."/>
        </authorList>
    </citation>
    <scope>NUCLEOTIDE SEQUENCE [LARGE SCALE GENOMIC DNA]</scope>
    <source>
        <strain evidence="2 3">DSM 43926</strain>
    </source>
</reference>
<organism evidence="2 3">
    <name type="scientific">Nonomuraea turkmeniaca</name>
    <dbReference type="NCBI Taxonomy" id="103838"/>
    <lineage>
        <taxon>Bacteria</taxon>
        <taxon>Bacillati</taxon>
        <taxon>Actinomycetota</taxon>
        <taxon>Actinomycetes</taxon>
        <taxon>Streptosporangiales</taxon>
        <taxon>Streptosporangiaceae</taxon>
        <taxon>Nonomuraea</taxon>
    </lineage>
</organism>
<evidence type="ECO:0000256" key="1">
    <source>
        <dbReference type="SAM" id="MobiDB-lite"/>
    </source>
</evidence>